<dbReference type="PRINTS" id="PR00834">
    <property type="entry name" value="PROTEASES2C"/>
</dbReference>
<reference evidence="6" key="1">
    <citation type="submission" date="2017-02" db="EMBL/GenBank/DDBJ databases">
        <authorList>
            <person name="Varghese N."/>
            <person name="Submissions S."/>
        </authorList>
    </citation>
    <scope>NUCLEOTIDE SEQUENCE [LARGE SCALE GENOMIC DNA]</scope>
    <source>
        <strain evidence="6">ATCC 25662</strain>
    </source>
</reference>
<evidence type="ECO:0000313" key="6">
    <source>
        <dbReference type="Proteomes" id="UP000243297"/>
    </source>
</evidence>
<dbReference type="PANTHER" id="PTHR22939">
    <property type="entry name" value="SERINE PROTEASE FAMILY S1C HTRA-RELATED"/>
    <property type="match status" value="1"/>
</dbReference>
<dbReference type="AlphaFoldDB" id="A0A1T4K5J7"/>
<evidence type="ECO:0000259" key="4">
    <source>
        <dbReference type="PROSITE" id="PS50106"/>
    </source>
</evidence>
<dbReference type="Gene3D" id="2.40.10.120">
    <property type="match status" value="1"/>
</dbReference>
<dbReference type="Pfam" id="PF13365">
    <property type="entry name" value="Trypsin_2"/>
    <property type="match status" value="1"/>
</dbReference>
<dbReference type="Pfam" id="PF13180">
    <property type="entry name" value="PDZ_2"/>
    <property type="match status" value="1"/>
</dbReference>
<evidence type="ECO:0000256" key="1">
    <source>
        <dbReference type="ARBA" id="ARBA00010541"/>
    </source>
</evidence>
<sequence length="360" mass="38677">MKKFLVALIAVLLVWNSYLTYEISRVKTQETTGQKVTPIYNNNTINGFTTDLTNIVTKTESKVVGITSSAHEDLLGTGSGVVYGKDDSGVYIVTNQHVIQGATEIYVSFDNGETLIAHLQGSDAISDIALLVVQPTFSVEAFNLGNSSVVKKGEYVLAIGSPLDLSLQGSVSFGIISGIDRSIAIDTDDNGIEDWEMTVLQTDAAINPGNSGGPLINMSGDLIGITSMKLSGDDVEGLGFAIPINEIIPIVDQLKENGYVIRPILGVVGKDISQLTIYQKSYMGINLDRTKGVLITKVFENTPASTGGIQTNDILTKIGDTEITSFKDFRKALYSMNVGDEVVLTIVRDNNEVNITVVLE</sequence>
<dbReference type="EMBL" id="FUWY01000001">
    <property type="protein sequence ID" value="SJZ37585.1"/>
    <property type="molecule type" value="Genomic_DNA"/>
</dbReference>
<dbReference type="GO" id="GO:0004252">
    <property type="term" value="F:serine-type endopeptidase activity"/>
    <property type="evidence" value="ECO:0007669"/>
    <property type="project" value="InterPro"/>
</dbReference>
<dbReference type="OrthoDB" id="9758917at2"/>
<dbReference type="PROSITE" id="PS50106">
    <property type="entry name" value="PDZ"/>
    <property type="match status" value="1"/>
</dbReference>
<name>A0A1T4K5J7_9FIRM</name>
<dbReference type="Proteomes" id="UP000243297">
    <property type="component" value="Unassembled WGS sequence"/>
</dbReference>
<dbReference type="SUPFAM" id="SSF50494">
    <property type="entry name" value="Trypsin-like serine proteases"/>
    <property type="match status" value="1"/>
</dbReference>
<keyword evidence="6" id="KW-1185">Reference proteome</keyword>
<comment type="similarity">
    <text evidence="1">Belongs to the peptidase S1C family.</text>
</comment>
<dbReference type="STRING" id="118967.SAMN02745191_0318"/>
<gene>
    <name evidence="5" type="ORF">SAMN02745191_0318</name>
</gene>
<protein>
    <submittedName>
        <fullName evidence="5">Serine protease Do</fullName>
    </submittedName>
</protein>
<dbReference type="RefSeq" id="WP_078710765.1">
    <property type="nucleotide sequence ID" value="NZ_FUWY01000001.1"/>
</dbReference>
<proteinExistence type="inferred from homology"/>
<evidence type="ECO:0000256" key="2">
    <source>
        <dbReference type="ARBA" id="ARBA00022670"/>
    </source>
</evidence>
<keyword evidence="2 5" id="KW-0645">Protease</keyword>
<dbReference type="InterPro" id="IPR036034">
    <property type="entry name" value="PDZ_sf"/>
</dbReference>
<evidence type="ECO:0000256" key="3">
    <source>
        <dbReference type="ARBA" id="ARBA00022801"/>
    </source>
</evidence>
<evidence type="ECO:0000313" key="5">
    <source>
        <dbReference type="EMBL" id="SJZ37585.1"/>
    </source>
</evidence>
<organism evidence="5 6">
    <name type="scientific">Anaerorhabdus furcosa</name>
    <dbReference type="NCBI Taxonomy" id="118967"/>
    <lineage>
        <taxon>Bacteria</taxon>
        <taxon>Bacillati</taxon>
        <taxon>Bacillota</taxon>
        <taxon>Erysipelotrichia</taxon>
        <taxon>Erysipelotrichales</taxon>
        <taxon>Erysipelotrichaceae</taxon>
        <taxon>Anaerorhabdus</taxon>
    </lineage>
</organism>
<dbReference type="InterPro" id="IPR009003">
    <property type="entry name" value="Peptidase_S1_PA"/>
</dbReference>
<dbReference type="SMART" id="SM00228">
    <property type="entry name" value="PDZ"/>
    <property type="match status" value="1"/>
</dbReference>
<feature type="domain" description="PDZ" evidence="4">
    <location>
        <begin position="272"/>
        <end position="350"/>
    </location>
</feature>
<dbReference type="PANTHER" id="PTHR22939:SF129">
    <property type="entry name" value="SERINE PROTEASE HTRA2, MITOCHONDRIAL"/>
    <property type="match status" value="1"/>
</dbReference>
<dbReference type="GO" id="GO:0006508">
    <property type="term" value="P:proteolysis"/>
    <property type="evidence" value="ECO:0007669"/>
    <property type="project" value="UniProtKB-KW"/>
</dbReference>
<accession>A0A1T4K5J7</accession>
<dbReference type="Gene3D" id="2.30.42.10">
    <property type="match status" value="1"/>
</dbReference>
<keyword evidence="3" id="KW-0378">Hydrolase</keyword>
<dbReference type="InterPro" id="IPR001940">
    <property type="entry name" value="Peptidase_S1C"/>
</dbReference>
<dbReference type="InterPro" id="IPR001478">
    <property type="entry name" value="PDZ"/>
</dbReference>
<dbReference type="SUPFAM" id="SSF50156">
    <property type="entry name" value="PDZ domain-like"/>
    <property type="match status" value="1"/>
</dbReference>